<dbReference type="AlphaFoldDB" id="A0A1F7RR60"/>
<evidence type="ECO:0000313" key="2">
    <source>
        <dbReference type="EMBL" id="OGL44029.1"/>
    </source>
</evidence>
<feature type="coiled-coil region" evidence="1">
    <location>
        <begin position="58"/>
        <end position="85"/>
    </location>
</feature>
<feature type="non-terminal residue" evidence="2">
    <location>
        <position position="1"/>
    </location>
</feature>
<evidence type="ECO:0008006" key="4">
    <source>
        <dbReference type="Google" id="ProtNLM"/>
    </source>
</evidence>
<dbReference type="Gene3D" id="1.20.120.1490">
    <property type="match status" value="1"/>
</dbReference>
<protein>
    <recommendedName>
        <fullName evidence="4">Periplasmic heavy metal sensor</fullName>
    </recommendedName>
</protein>
<dbReference type="EMBL" id="MGDF01000163">
    <property type="protein sequence ID" value="OGL44029.1"/>
    <property type="molecule type" value="Genomic_DNA"/>
</dbReference>
<gene>
    <name evidence="2" type="ORF">A2149_01435</name>
</gene>
<keyword evidence="1" id="KW-0175">Coiled coil</keyword>
<dbReference type="Pfam" id="PF07813">
    <property type="entry name" value="LTXXQ"/>
    <property type="match status" value="1"/>
</dbReference>
<dbReference type="InterPro" id="IPR012899">
    <property type="entry name" value="LTXXQ"/>
</dbReference>
<name>A0A1F7RR60_9BACT</name>
<proteinExistence type="predicted"/>
<organism evidence="2 3">
    <name type="scientific">Candidatus Schekmanbacteria bacterium RBG_16_38_11</name>
    <dbReference type="NCBI Taxonomy" id="1817880"/>
    <lineage>
        <taxon>Bacteria</taxon>
        <taxon>Candidatus Schekmaniibacteriota</taxon>
    </lineage>
</organism>
<evidence type="ECO:0000313" key="3">
    <source>
        <dbReference type="Proteomes" id="UP000178435"/>
    </source>
</evidence>
<reference evidence="2 3" key="1">
    <citation type="journal article" date="2016" name="Nat. Commun.">
        <title>Thousands of microbial genomes shed light on interconnected biogeochemical processes in an aquifer system.</title>
        <authorList>
            <person name="Anantharaman K."/>
            <person name="Brown C.T."/>
            <person name="Hug L.A."/>
            <person name="Sharon I."/>
            <person name="Castelle C.J."/>
            <person name="Probst A.J."/>
            <person name="Thomas B.C."/>
            <person name="Singh A."/>
            <person name="Wilkins M.J."/>
            <person name="Karaoz U."/>
            <person name="Brodie E.L."/>
            <person name="Williams K.H."/>
            <person name="Hubbard S.S."/>
            <person name="Banfield J.F."/>
        </authorList>
    </citation>
    <scope>NUCLEOTIDE SEQUENCE [LARGE SCALE GENOMIC DNA]</scope>
</reference>
<dbReference type="GO" id="GO:0042597">
    <property type="term" value="C:periplasmic space"/>
    <property type="evidence" value="ECO:0007669"/>
    <property type="project" value="InterPro"/>
</dbReference>
<comment type="caution">
    <text evidence="2">The sequence shown here is derived from an EMBL/GenBank/DDBJ whole genome shotgun (WGS) entry which is preliminary data.</text>
</comment>
<accession>A0A1F7RR60</accession>
<sequence length="153" mass="18119">FKMNKKRIIIIALVIAFLGTSFLIAKGMYSRYKDRYAFYRGDIVSILKKRIDLTDEQVNKLNAIIESTKDKRKEFRDKMKDKRKEFIDLFFKEGTTKEDINAKIDELNPELVDFAKYMSGVVLDVKAILTKEQIDKLKESYNKKSCPFQRDKW</sequence>
<dbReference type="Proteomes" id="UP000178435">
    <property type="component" value="Unassembled WGS sequence"/>
</dbReference>
<evidence type="ECO:0000256" key="1">
    <source>
        <dbReference type="SAM" id="Coils"/>
    </source>
</evidence>